<evidence type="ECO:0000313" key="2">
    <source>
        <dbReference type="Proteomes" id="UP000197138"/>
    </source>
</evidence>
<dbReference type="EMBL" id="MTKT01005384">
    <property type="protein sequence ID" value="OWM67539.1"/>
    <property type="molecule type" value="Genomic_DNA"/>
</dbReference>
<comment type="caution">
    <text evidence="1">The sequence shown here is derived from an EMBL/GenBank/DDBJ whole genome shotgun (WGS) entry which is preliminary data.</text>
</comment>
<gene>
    <name evidence="1" type="ORF">CDL15_Pgr028402</name>
</gene>
<protein>
    <submittedName>
        <fullName evidence="1">Uncharacterized protein</fullName>
    </submittedName>
</protein>
<evidence type="ECO:0000313" key="1">
    <source>
        <dbReference type="EMBL" id="OWM67539.1"/>
    </source>
</evidence>
<sequence>MLAAFVDIAGRVQGLAEVLASLKIDYEGSNTTHYVNIGKIPFPGSLESHMPYESTHHVLDGFPDPSVAENIISNPLFDAGLAYWSARGCQMELGDSTISDTILPLYGRFFVKSTRSKLKSSGIQPDVIGRLWRKIPYQLTAVMQISGSGGKVIYADVHATLRIKTMDGSLQHVPIAKSVSS</sequence>
<name>A0A218W4U3_PUNGR</name>
<reference evidence="2" key="1">
    <citation type="journal article" date="2017" name="Plant J.">
        <title>The pomegranate (Punica granatum L.) genome and the genomics of punicalagin biosynthesis.</title>
        <authorList>
            <person name="Qin G."/>
            <person name="Xu C."/>
            <person name="Ming R."/>
            <person name="Tang H."/>
            <person name="Guyot R."/>
            <person name="Kramer E.M."/>
            <person name="Hu Y."/>
            <person name="Yi X."/>
            <person name="Qi Y."/>
            <person name="Xu X."/>
            <person name="Gao Z."/>
            <person name="Pan H."/>
            <person name="Jian J."/>
            <person name="Tian Y."/>
            <person name="Yue Z."/>
            <person name="Xu Y."/>
        </authorList>
    </citation>
    <scope>NUCLEOTIDE SEQUENCE [LARGE SCALE GENOMIC DNA]</scope>
    <source>
        <strain evidence="2">cv. Dabenzi</strain>
    </source>
</reference>
<proteinExistence type="predicted"/>
<accession>A0A218W4U3</accession>
<dbReference type="Proteomes" id="UP000197138">
    <property type="component" value="Unassembled WGS sequence"/>
</dbReference>
<organism evidence="1 2">
    <name type="scientific">Punica granatum</name>
    <name type="common">Pomegranate</name>
    <dbReference type="NCBI Taxonomy" id="22663"/>
    <lineage>
        <taxon>Eukaryota</taxon>
        <taxon>Viridiplantae</taxon>
        <taxon>Streptophyta</taxon>
        <taxon>Embryophyta</taxon>
        <taxon>Tracheophyta</taxon>
        <taxon>Spermatophyta</taxon>
        <taxon>Magnoliopsida</taxon>
        <taxon>eudicotyledons</taxon>
        <taxon>Gunneridae</taxon>
        <taxon>Pentapetalae</taxon>
        <taxon>rosids</taxon>
        <taxon>malvids</taxon>
        <taxon>Myrtales</taxon>
        <taxon>Lythraceae</taxon>
        <taxon>Punica</taxon>
    </lineage>
</organism>
<dbReference type="AlphaFoldDB" id="A0A218W4U3"/>